<evidence type="ECO:0000256" key="5">
    <source>
        <dbReference type="ARBA" id="ARBA00022792"/>
    </source>
</evidence>
<dbReference type="GO" id="GO:0005743">
    <property type="term" value="C:mitochondrial inner membrane"/>
    <property type="evidence" value="ECO:0007669"/>
    <property type="project" value="UniProtKB-SubCell"/>
</dbReference>
<dbReference type="InterPro" id="IPR003959">
    <property type="entry name" value="ATPase_AAA_core"/>
</dbReference>
<dbReference type="InterPro" id="IPR014851">
    <property type="entry name" value="BCS1_N"/>
</dbReference>
<dbReference type="Proteomes" id="UP000478008">
    <property type="component" value="Unassembled WGS sequence"/>
</dbReference>
<keyword evidence="5" id="KW-0999">Mitochondrion inner membrane</keyword>
<evidence type="ECO:0000313" key="16">
    <source>
        <dbReference type="Proteomes" id="UP000478008"/>
    </source>
</evidence>
<protein>
    <submittedName>
        <fullName evidence="15">DEBR0S5_01992g1_1</fullName>
    </submittedName>
</protein>
<dbReference type="CDD" id="cd19510">
    <property type="entry name" value="RecA-like_BCS1"/>
    <property type="match status" value="1"/>
</dbReference>
<dbReference type="AlphaFoldDB" id="A0A7D9H3H0"/>
<evidence type="ECO:0000256" key="1">
    <source>
        <dbReference type="ARBA" id="ARBA00004434"/>
    </source>
</evidence>
<dbReference type="GO" id="GO:0005524">
    <property type="term" value="F:ATP binding"/>
    <property type="evidence" value="ECO:0007669"/>
    <property type="project" value="UniProtKB-KW"/>
</dbReference>
<dbReference type="InterPro" id="IPR003593">
    <property type="entry name" value="AAA+_ATPase"/>
</dbReference>
<evidence type="ECO:0000256" key="7">
    <source>
        <dbReference type="ARBA" id="ARBA00022840"/>
    </source>
</evidence>
<sequence length="515" mass="57656">MGLSDWLSNLGASFSQDDANSPPQKQQSKTIEGKIEKPTVSDIAMYNFNHAPSDAENINASGKTGGIGRGGTAAGIPVEGAEVLGSEVDKKAVSGSNALSKLISTNPYFMAGGGLMVLGAGFAVLKRGVTLLAQLAQKRLLVNLEIRNSDKAYLWFLKWMAQYKGRVSRQLSVRTTFVEHPNGSVTTGFSFVPGPGNHWLKYKKAWFYVKRQRSERIHNSGQPMETVTVTTLFRDRFLLAAILDEARSMAMEMNQGKTVLFKSWGQDWRPFGKPRKKRQMDSVILDKGIKKLIVKDVQEFLKSSTWYDKRGIPYRRGYLLYGPPGSGKTSFIQALAGEFDYNIAIMNISERNLTDDRLAYLMNNIPERTILLLEDIDAAFNKREQTNNQGYVSGVTFSGLLNALDGVASAEGVLTFMTTNHPEKLDPAMMRPGRIDMKIEIGNATDYQVKQMFMRFYDKEEESETFLKRLKELGLPYISTAQLQGLFVQFKDSSKGAIDNIDILKTPRLNNFFYE</sequence>
<feature type="domain" description="AAA+ ATPase" evidence="13">
    <location>
        <begin position="314"/>
        <end position="445"/>
    </location>
</feature>
<feature type="domain" description="BCS1 N-terminal" evidence="14">
    <location>
        <begin position="116"/>
        <end position="283"/>
    </location>
</feature>
<evidence type="ECO:0000256" key="8">
    <source>
        <dbReference type="ARBA" id="ARBA00022989"/>
    </source>
</evidence>
<evidence type="ECO:0000259" key="13">
    <source>
        <dbReference type="SMART" id="SM00382"/>
    </source>
</evidence>
<evidence type="ECO:0000256" key="10">
    <source>
        <dbReference type="ARBA" id="ARBA00023136"/>
    </source>
</evidence>
<dbReference type="FunFam" id="3.40.50.300:FF:000768">
    <property type="entry name" value="Probable mitochondrial chaperone bcs1"/>
    <property type="match status" value="1"/>
</dbReference>
<name>A0A7D9H3H0_DEKBR</name>
<comment type="subcellular location">
    <subcellularLocation>
        <location evidence="1">Mitochondrion inner membrane</location>
        <topology evidence="1">Single-pass membrane protein</topology>
    </subcellularLocation>
</comment>
<evidence type="ECO:0000313" key="15">
    <source>
        <dbReference type="EMBL" id="VUG19407.1"/>
    </source>
</evidence>
<dbReference type="Pfam" id="PF08740">
    <property type="entry name" value="BCS1_N"/>
    <property type="match status" value="1"/>
</dbReference>
<reference evidence="15 16" key="1">
    <citation type="submission" date="2019-07" db="EMBL/GenBank/DDBJ databases">
        <authorList>
            <person name="Friedrich A."/>
            <person name="Schacherer J."/>
        </authorList>
    </citation>
    <scope>NUCLEOTIDE SEQUENCE [LARGE SCALE GENOMIC DNA]</scope>
</reference>
<comment type="catalytic activity">
    <reaction evidence="11">
        <text>ATP + H2O = ADP + phosphate + H(+)</text>
        <dbReference type="Rhea" id="RHEA:13065"/>
        <dbReference type="ChEBI" id="CHEBI:15377"/>
        <dbReference type="ChEBI" id="CHEBI:15378"/>
        <dbReference type="ChEBI" id="CHEBI:30616"/>
        <dbReference type="ChEBI" id="CHEBI:43474"/>
        <dbReference type="ChEBI" id="CHEBI:456216"/>
    </reaction>
    <physiologicalReaction direction="left-to-right" evidence="11">
        <dbReference type="Rhea" id="RHEA:13066"/>
    </physiologicalReaction>
</comment>
<proteinExistence type="inferred from homology"/>
<dbReference type="InterPro" id="IPR027417">
    <property type="entry name" value="P-loop_NTPase"/>
</dbReference>
<dbReference type="SMART" id="SM00382">
    <property type="entry name" value="AAA"/>
    <property type="match status" value="1"/>
</dbReference>
<dbReference type="GO" id="GO:0034551">
    <property type="term" value="P:mitochondrial respiratory chain complex III assembly"/>
    <property type="evidence" value="ECO:0007669"/>
    <property type="project" value="UniProtKB-ARBA"/>
</dbReference>
<dbReference type="SUPFAM" id="SSF52540">
    <property type="entry name" value="P-loop containing nucleoside triphosphate hydrolases"/>
    <property type="match status" value="1"/>
</dbReference>
<gene>
    <name evidence="15" type="primary">BCS1</name>
    <name evidence="15" type="ORF">DEBR0S5_01992G</name>
</gene>
<keyword evidence="6" id="KW-0378">Hydrolase</keyword>
<dbReference type="GO" id="GO:0016887">
    <property type="term" value="F:ATP hydrolysis activity"/>
    <property type="evidence" value="ECO:0007669"/>
    <property type="project" value="InterPro"/>
</dbReference>
<keyword evidence="9" id="KW-0496">Mitochondrion</keyword>
<feature type="region of interest" description="Disordered" evidence="12">
    <location>
        <begin position="1"/>
        <end position="34"/>
    </location>
</feature>
<dbReference type="Pfam" id="PF00004">
    <property type="entry name" value="AAA"/>
    <property type="match status" value="1"/>
</dbReference>
<keyword evidence="7" id="KW-0067">ATP-binding</keyword>
<evidence type="ECO:0000256" key="9">
    <source>
        <dbReference type="ARBA" id="ARBA00023128"/>
    </source>
</evidence>
<evidence type="ECO:0000256" key="4">
    <source>
        <dbReference type="ARBA" id="ARBA00022741"/>
    </source>
</evidence>
<keyword evidence="10" id="KW-0472">Membrane</keyword>
<keyword evidence="16" id="KW-1185">Reference proteome</keyword>
<dbReference type="SMART" id="SM01024">
    <property type="entry name" value="BCS1_N"/>
    <property type="match status" value="1"/>
</dbReference>
<dbReference type="PANTHER" id="PTHR23070">
    <property type="entry name" value="BCS1 AAA-TYPE ATPASE"/>
    <property type="match status" value="1"/>
</dbReference>
<keyword evidence="3" id="KW-0812">Transmembrane</keyword>
<feature type="compositionally biased region" description="Polar residues" evidence="12">
    <location>
        <begin position="1"/>
        <end position="30"/>
    </location>
</feature>
<dbReference type="InterPro" id="IPR050747">
    <property type="entry name" value="Mitochondrial_chaperone_BCS1"/>
</dbReference>
<evidence type="ECO:0000256" key="12">
    <source>
        <dbReference type="SAM" id="MobiDB-lite"/>
    </source>
</evidence>
<dbReference type="Pfam" id="PF25426">
    <property type="entry name" value="AAA_lid_BCS1"/>
    <property type="match status" value="1"/>
</dbReference>
<dbReference type="InterPro" id="IPR057495">
    <property type="entry name" value="AAA_lid_BCS1"/>
</dbReference>
<accession>A0A7D9H3H0</accession>
<keyword evidence="8" id="KW-1133">Transmembrane helix</keyword>
<keyword evidence="4" id="KW-0547">Nucleotide-binding</keyword>
<dbReference type="EMBL" id="CABFWN010000005">
    <property type="protein sequence ID" value="VUG19407.1"/>
    <property type="molecule type" value="Genomic_DNA"/>
</dbReference>
<comment type="similarity">
    <text evidence="2">Belongs to the AAA ATPase family. BCS1 subfamily.</text>
</comment>
<dbReference type="Gene3D" id="3.40.50.300">
    <property type="entry name" value="P-loop containing nucleotide triphosphate hydrolases"/>
    <property type="match status" value="1"/>
</dbReference>
<evidence type="ECO:0000259" key="14">
    <source>
        <dbReference type="SMART" id="SM01024"/>
    </source>
</evidence>
<evidence type="ECO:0000256" key="11">
    <source>
        <dbReference type="ARBA" id="ARBA00048778"/>
    </source>
</evidence>
<organism evidence="15 16">
    <name type="scientific">Dekkera bruxellensis</name>
    <name type="common">Brettanomyces custersii</name>
    <dbReference type="NCBI Taxonomy" id="5007"/>
    <lineage>
        <taxon>Eukaryota</taxon>
        <taxon>Fungi</taxon>
        <taxon>Dikarya</taxon>
        <taxon>Ascomycota</taxon>
        <taxon>Saccharomycotina</taxon>
        <taxon>Pichiomycetes</taxon>
        <taxon>Pichiales</taxon>
        <taxon>Pichiaceae</taxon>
        <taxon>Brettanomyces</taxon>
    </lineage>
</organism>
<evidence type="ECO:0000256" key="3">
    <source>
        <dbReference type="ARBA" id="ARBA00022692"/>
    </source>
</evidence>
<evidence type="ECO:0000256" key="2">
    <source>
        <dbReference type="ARBA" id="ARBA00007448"/>
    </source>
</evidence>
<evidence type="ECO:0000256" key="6">
    <source>
        <dbReference type="ARBA" id="ARBA00022801"/>
    </source>
</evidence>